<reference evidence="3" key="1">
    <citation type="submission" date="2023-07" db="EMBL/GenBank/DDBJ databases">
        <title>Sorghum-associated microbial communities from plants grown in Nebraska, USA.</title>
        <authorList>
            <person name="Schachtman D."/>
        </authorList>
    </citation>
    <scope>NUCLEOTIDE SEQUENCE</scope>
    <source>
        <strain evidence="3">DS3754</strain>
    </source>
</reference>
<proteinExistence type="inferred from homology"/>
<comment type="caution">
    <text evidence="3">The sequence shown here is derived from an EMBL/GenBank/DDBJ whole genome shotgun (WGS) entry which is preliminary data.</text>
</comment>
<name>A0AAW8DBK9_9BURK</name>
<dbReference type="Gene3D" id="3.30.450.90">
    <property type="match status" value="1"/>
</dbReference>
<dbReference type="GO" id="GO:0043684">
    <property type="term" value="C:type IV secretion system complex"/>
    <property type="evidence" value="ECO:0007669"/>
    <property type="project" value="InterPro"/>
</dbReference>
<protein>
    <submittedName>
        <fullName evidence="3">Type IV secretion system protein VirB11</fullName>
    </submittedName>
</protein>
<dbReference type="EMBL" id="JAUSRD010000027">
    <property type="protein sequence ID" value="MDP9897372.1"/>
    <property type="molecule type" value="Genomic_DNA"/>
</dbReference>
<dbReference type="CDD" id="cd01130">
    <property type="entry name" value="VirB11-like_ATPase"/>
    <property type="match status" value="1"/>
</dbReference>
<dbReference type="Pfam" id="PF00437">
    <property type="entry name" value="T2SSE"/>
    <property type="match status" value="1"/>
</dbReference>
<sequence length="345" mass="38712">MSMRSPEDDTRIAQDASVKVFLAPFADELADPTVTEIAVNDEGRYWFERDSVWHKKEDSEIKESAIEQLGVAVATYSKQTWDRSHPLLSAAMFDGSRIQLVRSPAVESRRTSFTLRKPTKVERTVDDFAESGLFNRVRPMQKDLLAHETELKQLLEAKRYEAFLRLAVRTRMNIVVSGATGSGKTTFMKGLVLEIPRSERLITIEDVRELFVPHENAVHLIYSKGGQSISNATPKSLLESCLRMKPDRILLAEVRGDECLYFVRNAASGHPGSMTSCHAGSPALAFEQMAIMIQDSPGGANLTFDVIKRLLTLTIDIVIQFQNVGGERFISEIYYAPEKKLQAML</sequence>
<evidence type="ECO:0000313" key="4">
    <source>
        <dbReference type="Proteomes" id="UP001242045"/>
    </source>
</evidence>
<comment type="similarity">
    <text evidence="1">Belongs to the GSP E family.</text>
</comment>
<dbReference type="InterPro" id="IPR027417">
    <property type="entry name" value="P-loop_NTPase"/>
</dbReference>
<evidence type="ECO:0000313" key="3">
    <source>
        <dbReference type="EMBL" id="MDP9897372.1"/>
    </source>
</evidence>
<gene>
    <name evidence="3" type="ORF">J2W31_006516</name>
</gene>
<dbReference type="GO" id="GO:0044097">
    <property type="term" value="P:secretion by the type IV secretion system"/>
    <property type="evidence" value="ECO:0007669"/>
    <property type="project" value="InterPro"/>
</dbReference>
<dbReference type="Proteomes" id="UP001242045">
    <property type="component" value="Unassembled WGS sequence"/>
</dbReference>
<dbReference type="SMART" id="SM00382">
    <property type="entry name" value="AAA"/>
    <property type="match status" value="1"/>
</dbReference>
<dbReference type="SUPFAM" id="SSF52540">
    <property type="entry name" value="P-loop containing nucleoside triphosphate hydrolases"/>
    <property type="match status" value="1"/>
</dbReference>
<dbReference type="AlphaFoldDB" id="A0AAW8DBK9"/>
<organism evidence="3 4">
    <name type="scientific">Variovorax boronicumulans</name>
    <dbReference type="NCBI Taxonomy" id="436515"/>
    <lineage>
        <taxon>Bacteria</taxon>
        <taxon>Pseudomonadati</taxon>
        <taxon>Pseudomonadota</taxon>
        <taxon>Betaproteobacteria</taxon>
        <taxon>Burkholderiales</taxon>
        <taxon>Comamonadaceae</taxon>
        <taxon>Variovorax</taxon>
    </lineage>
</organism>
<dbReference type="NCBIfam" id="TIGR02788">
    <property type="entry name" value="VirB11"/>
    <property type="match status" value="1"/>
</dbReference>
<dbReference type="GO" id="GO:0016887">
    <property type="term" value="F:ATP hydrolysis activity"/>
    <property type="evidence" value="ECO:0007669"/>
    <property type="project" value="InterPro"/>
</dbReference>
<dbReference type="InterPro" id="IPR014155">
    <property type="entry name" value="VirB11"/>
</dbReference>
<evidence type="ECO:0000256" key="1">
    <source>
        <dbReference type="ARBA" id="ARBA00006611"/>
    </source>
</evidence>
<dbReference type="InterPro" id="IPR001482">
    <property type="entry name" value="T2SS/T4SS_dom"/>
</dbReference>
<dbReference type="RefSeq" id="WP_307687307.1">
    <property type="nucleotide sequence ID" value="NZ_JAUSRD010000027.1"/>
</dbReference>
<evidence type="ECO:0000259" key="2">
    <source>
        <dbReference type="SMART" id="SM00382"/>
    </source>
</evidence>
<dbReference type="InterPro" id="IPR050921">
    <property type="entry name" value="T4SS_GSP_E_ATPase"/>
</dbReference>
<dbReference type="PANTHER" id="PTHR30486">
    <property type="entry name" value="TWITCHING MOTILITY PROTEIN PILT"/>
    <property type="match status" value="1"/>
</dbReference>
<feature type="domain" description="AAA+ ATPase" evidence="2">
    <location>
        <begin position="170"/>
        <end position="325"/>
    </location>
</feature>
<accession>A0AAW8DBK9</accession>
<dbReference type="PANTHER" id="PTHR30486:SF6">
    <property type="entry name" value="TYPE IV PILUS RETRACTATION ATPASE PILT"/>
    <property type="match status" value="1"/>
</dbReference>
<dbReference type="Gene3D" id="3.40.50.300">
    <property type="entry name" value="P-loop containing nucleotide triphosphate hydrolases"/>
    <property type="match status" value="1"/>
</dbReference>
<dbReference type="InterPro" id="IPR003593">
    <property type="entry name" value="AAA+_ATPase"/>
</dbReference>